<dbReference type="InterPro" id="IPR017853">
    <property type="entry name" value="GH"/>
</dbReference>
<evidence type="ECO:0008006" key="5">
    <source>
        <dbReference type="Google" id="ProtNLM"/>
    </source>
</evidence>
<name>A0A7J6KMK3_PEROL</name>
<dbReference type="EMBL" id="JABANN010001852">
    <property type="protein sequence ID" value="KAF4648684.1"/>
    <property type="molecule type" value="Genomic_DNA"/>
</dbReference>
<dbReference type="EMBL" id="JABAHT010001856">
    <property type="protein sequence ID" value="KAF4648287.1"/>
    <property type="molecule type" value="Genomic_DNA"/>
</dbReference>
<reference evidence="3 4" key="1">
    <citation type="submission" date="2020-04" db="EMBL/GenBank/DDBJ databases">
        <title>Perkinsus olseni comparative genomics.</title>
        <authorList>
            <person name="Bogema D.R."/>
        </authorList>
    </citation>
    <scope>NUCLEOTIDE SEQUENCE [LARGE SCALE GENOMIC DNA]</scope>
    <source>
        <strain evidence="1">ATCC PRA-179</strain>
        <strain evidence="2">ATCC PRA-31</strain>
    </source>
</reference>
<sequence length="345" mass="38523">MRNYANLCLCTVVSAAFLRPTPSPSSHLEFYEDVFHPWAVKEAPICFNETLCPKNPNYTWDGYFDYLLDKGVKNFVLGGLALMRSDIRFLAVSNATSRWNQTGFMALREKVRARGGRLLGDIRDQQGVYGKPFNKTLFRNNVAKFVKLFPVDGFRIAGFLPYRDQTAEHVKEALETINELGLISSIRLQPAKLDAFAKGKVGGIANITFLSLWPRYNDKNDTAAFNTDQFAVKAIRNASAAGVDPGKMVLDVPLLARSDYGSIDLGYSMLIYTFHANPQGNGSWYNGQGGYYYFFSQPCAVNKIKVAHAHGLHGISLQASLRQKGRADLFPWNKNSLFHALIGNL</sequence>
<accession>A0A7J6KMK3</accession>
<dbReference type="Proteomes" id="UP000572268">
    <property type="component" value="Unassembled WGS sequence"/>
</dbReference>
<protein>
    <recommendedName>
        <fullName evidence="5">Chitinase</fullName>
    </recommendedName>
</protein>
<evidence type="ECO:0000313" key="4">
    <source>
        <dbReference type="Proteomes" id="UP000572268"/>
    </source>
</evidence>
<dbReference type="AlphaFoldDB" id="A0A7J6KMK3"/>
<organism evidence="1 3">
    <name type="scientific">Perkinsus olseni</name>
    <name type="common">Perkinsus atlanticus</name>
    <dbReference type="NCBI Taxonomy" id="32597"/>
    <lineage>
        <taxon>Eukaryota</taxon>
        <taxon>Sar</taxon>
        <taxon>Alveolata</taxon>
        <taxon>Perkinsozoa</taxon>
        <taxon>Perkinsea</taxon>
        <taxon>Perkinsida</taxon>
        <taxon>Perkinsidae</taxon>
        <taxon>Perkinsus</taxon>
    </lineage>
</organism>
<comment type="caution">
    <text evidence="1">The sequence shown here is derived from an EMBL/GenBank/DDBJ whole genome shotgun (WGS) entry which is preliminary data.</text>
</comment>
<evidence type="ECO:0000313" key="1">
    <source>
        <dbReference type="EMBL" id="KAF4648287.1"/>
    </source>
</evidence>
<dbReference type="OrthoDB" id="430106at2759"/>
<gene>
    <name evidence="2" type="ORF">FOL46_002615</name>
    <name evidence="1" type="ORF">FOZ61_002902</name>
</gene>
<dbReference type="Proteomes" id="UP000570595">
    <property type="component" value="Unassembled WGS sequence"/>
</dbReference>
<proteinExistence type="predicted"/>
<evidence type="ECO:0000313" key="2">
    <source>
        <dbReference type="EMBL" id="KAF4648684.1"/>
    </source>
</evidence>
<evidence type="ECO:0000313" key="3">
    <source>
        <dbReference type="Proteomes" id="UP000570595"/>
    </source>
</evidence>
<dbReference type="SUPFAM" id="SSF51445">
    <property type="entry name" value="(Trans)glycosidases"/>
    <property type="match status" value="1"/>
</dbReference>